<keyword evidence="3" id="KW-1185">Reference proteome</keyword>
<reference evidence="2 3" key="1">
    <citation type="submission" date="2017-12" db="EMBL/GenBank/DDBJ databases">
        <title>Comparative genomics of Botrytis spp.</title>
        <authorList>
            <person name="Valero-Jimenez C.A."/>
            <person name="Tapia P."/>
            <person name="Veloso J."/>
            <person name="Silva-Moreno E."/>
            <person name="Staats M."/>
            <person name="Valdes J.H."/>
            <person name="Van Kan J.A.L."/>
        </authorList>
    </citation>
    <scope>NUCLEOTIDE SEQUENCE [LARGE SCALE GENOMIC DNA]</scope>
    <source>
        <strain evidence="2 3">MUCL3349</strain>
    </source>
</reference>
<proteinExistence type="predicted"/>
<dbReference type="EMBL" id="PQXO01000947">
    <property type="protein sequence ID" value="TGO81990.1"/>
    <property type="molecule type" value="Genomic_DNA"/>
</dbReference>
<dbReference type="InterPro" id="IPR045518">
    <property type="entry name" value="2EXR"/>
</dbReference>
<dbReference type="PANTHER" id="PTHR35910">
    <property type="entry name" value="2EXR DOMAIN-CONTAINING PROTEIN"/>
    <property type="match status" value="1"/>
</dbReference>
<gene>
    <name evidence="2" type="ORF">BPOR_0953g00050</name>
</gene>
<evidence type="ECO:0000313" key="3">
    <source>
        <dbReference type="Proteomes" id="UP000297280"/>
    </source>
</evidence>
<feature type="domain" description="2EXR" evidence="1">
    <location>
        <begin position="2"/>
        <end position="86"/>
    </location>
</feature>
<dbReference type="PANTHER" id="PTHR35910:SF1">
    <property type="entry name" value="2EXR DOMAIN-CONTAINING PROTEIN"/>
    <property type="match status" value="1"/>
</dbReference>
<accession>A0A4Z1K8K6</accession>
<comment type="caution">
    <text evidence="2">The sequence shown here is derived from an EMBL/GenBank/DDBJ whole genome shotgun (WGS) entry which is preliminary data.</text>
</comment>
<evidence type="ECO:0000259" key="1">
    <source>
        <dbReference type="Pfam" id="PF20150"/>
    </source>
</evidence>
<dbReference type="Proteomes" id="UP000297280">
    <property type="component" value="Unassembled WGS sequence"/>
</dbReference>
<dbReference type="AlphaFoldDB" id="A0A4Z1K8K6"/>
<protein>
    <recommendedName>
        <fullName evidence="1">2EXR domain-containing protein</fullName>
    </recommendedName>
</protein>
<evidence type="ECO:0000313" key="2">
    <source>
        <dbReference type="EMBL" id="TGO81990.1"/>
    </source>
</evidence>
<sequence length="209" mass="24555">MDLPLELRIKIYEFASLEPRAVPIWPINTDRKTEDVAFRFASETPFLMQVSHKARSESQKLKIYTPTSDNPSPIPRIWLTPSIDIVCPVRNGNTIWTVFQFLKFSQMINRFNTERVCIDTLKFQCSQLTNNLHTFVVIPKWMNHNFRQILAYISLRPINIRRQPLRIVESTMLNLEQNSEEVMMLSMEADSRFEELEDMLGNLSSFQRA</sequence>
<organism evidence="2 3">
    <name type="scientific">Botrytis porri</name>
    <dbReference type="NCBI Taxonomy" id="87229"/>
    <lineage>
        <taxon>Eukaryota</taxon>
        <taxon>Fungi</taxon>
        <taxon>Dikarya</taxon>
        <taxon>Ascomycota</taxon>
        <taxon>Pezizomycotina</taxon>
        <taxon>Leotiomycetes</taxon>
        <taxon>Helotiales</taxon>
        <taxon>Sclerotiniaceae</taxon>
        <taxon>Botrytis</taxon>
    </lineage>
</organism>
<name>A0A4Z1K8K6_9HELO</name>
<dbReference type="Pfam" id="PF20150">
    <property type="entry name" value="2EXR"/>
    <property type="match status" value="1"/>
</dbReference>